<proteinExistence type="predicted"/>
<accession>A0A2S2QJS6</accession>
<dbReference type="GeneID" id="112685083"/>
<reference evidence="3" key="2">
    <citation type="submission" date="2025-04" db="UniProtKB">
        <authorList>
            <consortium name="RefSeq"/>
        </authorList>
    </citation>
    <scope>IDENTIFICATION</scope>
    <source>
        <tissue evidence="3">Whole body</tissue>
    </source>
</reference>
<evidence type="ECO:0000313" key="2">
    <source>
        <dbReference type="Proteomes" id="UP000694846"/>
    </source>
</evidence>
<evidence type="ECO:0000313" key="3">
    <source>
        <dbReference type="RefSeq" id="XP_025412639.1"/>
    </source>
</evidence>
<sequence length="362" mass="42776">MFRLCNKYIFYTSCSKCKITSNVCLNLVFHKSTLSAQNKKQKLEKNICKFHYDALDIFTNTLILKNITKWNTHKLSHTNELFKVKSDSIFKLCDDTDLLIKYLQQCVDGYSTVTESTLKHFMLTMAKHGQIDGLILIEKLNKKYNYSIKKSALQLNFAEAYWTNDNLDSMFNIFEEIYPTESTKINYVLEPIINTIVKSRGIASVIMVSKFVNSIVIKYDNYHPMCTLWKYFFLSDLYNDNLEAEKLLRQNKDLMKYIQYLVPIITNYSLKKHNVDCVRRLMVILLKYNQIEIYQWVLRSLFEYYYTLGNVGQCKEIMKHSIALNIPITKKHQSQLINMVLKNKQPQQINKEVTETIFKLMF</sequence>
<dbReference type="RefSeq" id="XP_025412639.1">
    <property type="nucleotide sequence ID" value="XM_025556854.1"/>
</dbReference>
<organism evidence="1">
    <name type="scientific">Sipha flava</name>
    <name type="common">yellow sugarcane aphid</name>
    <dbReference type="NCBI Taxonomy" id="143950"/>
    <lineage>
        <taxon>Eukaryota</taxon>
        <taxon>Metazoa</taxon>
        <taxon>Ecdysozoa</taxon>
        <taxon>Arthropoda</taxon>
        <taxon>Hexapoda</taxon>
        <taxon>Insecta</taxon>
        <taxon>Pterygota</taxon>
        <taxon>Neoptera</taxon>
        <taxon>Paraneoptera</taxon>
        <taxon>Hemiptera</taxon>
        <taxon>Sternorrhyncha</taxon>
        <taxon>Aphidomorpha</taxon>
        <taxon>Aphidoidea</taxon>
        <taxon>Aphididae</taxon>
        <taxon>Sipha</taxon>
    </lineage>
</organism>
<dbReference type="Proteomes" id="UP000694846">
    <property type="component" value="Unplaced"/>
</dbReference>
<evidence type="ECO:0000313" key="1">
    <source>
        <dbReference type="EMBL" id="MBY77432.1"/>
    </source>
</evidence>
<gene>
    <name evidence="3" type="primary">LOC112685083</name>
    <name evidence="1" type="ORF">g.77666</name>
</gene>
<dbReference type="AlphaFoldDB" id="A0A2S2QJS6"/>
<keyword evidence="2" id="KW-1185">Reference proteome</keyword>
<dbReference type="OrthoDB" id="6763801at2759"/>
<protein>
    <submittedName>
        <fullName evidence="3">Uncharacterized protein LOC112685083</fullName>
    </submittedName>
</protein>
<reference evidence="1" key="1">
    <citation type="submission" date="2018-04" db="EMBL/GenBank/DDBJ databases">
        <title>Transcriptome assembly of Sipha flava.</title>
        <authorList>
            <person name="Scully E.D."/>
            <person name="Geib S.M."/>
            <person name="Palmer N.A."/>
            <person name="Koch K."/>
            <person name="Bradshaw J."/>
            <person name="Heng-Moss T."/>
            <person name="Sarath G."/>
        </authorList>
    </citation>
    <scope>NUCLEOTIDE SEQUENCE</scope>
</reference>
<name>A0A2S2QJS6_9HEMI</name>
<dbReference type="EMBL" id="GGMS01008229">
    <property type="protein sequence ID" value="MBY77432.1"/>
    <property type="molecule type" value="Transcribed_RNA"/>
</dbReference>